<keyword evidence="3 4" id="KW-0408">Iron</keyword>
<dbReference type="InterPro" id="IPR036909">
    <property type="entry name" value="Cyt_c-like_dom_sf"/>
</dbReference>
<evidence type="ECO:0000256" key="1">
    <source>
        <dbReference type="ARBA" id="ARBA00022617"/>
    </source>
</evidence>
<gene>
    <name evidence="7" type="ORF">SAMN05444370_103430</name>
</gene>
<sequence length="152" mass="15015">MRAAPCALLAASLSALALLAGAAAPTLAGDARPTAYVVRDAAAIDRPLTETAPDAADGAATAAVFCAGCHGAGAAPALSAAVAGRDAPALRLAIVNLAVARPEIEGHAFYDLPPFDPEAAAMPTTALTAQEVEDLVAHLLALAAGAREGDRR</sequence>
<evidence type="ECO:0000259" key="6">
    <source>
        <dbReference type="PROSITE" id="PS51007"/>
    </source>
</evidence>
<evidence type="ECO:0000256" key="2">
    <source>
        <dbReference type="ARBA" id="ARBA00022723"/>
    </source>
</evidence>
<dbReference type="PROSITE" id="PS51007">
    <property type="entry name" value="CYTC"/>
    <property type="match status" value="1"/>
</dbReference>
<protein>
    <submittedName>
        <fullName evidence="7">Cytochrome c</fullName>
    </submittedName>
</protein>
<keyword evidence="8" id="KW-1185">Reference proteome</keyword>
<dbReference type="GO" id="GO:0020037">
    <property type="term" value="F:heme binding"/>
    <property type="evidence" value="ECO:0007669"/>
    <property type="project" value="InterPro"/>
</dbReference>
<evidence type="ECO:0000256" key="5">
    <source>
        <dbReference type="SAM" id="SignalP"/>
    </source>
</evidence>
<dbReference type="STRING" id="89524.SAMN05444370_103430"/>
<evidence type="ECO:0000313" key="8">
    <source>
        <dbReference type="Proteomes" id="UP000198703"/>
    </source>
</evidence>
<dbReference type="InterPro" id="IPR009056">
    <property type="entry name" value="Cyt_c-like_dom"/>
</dbReference>
<accession>A0A1H3Z7H3</accession>
<dbReference type="GO" id="GO:0009055">
    <property type="term" value="F:electron transfer activity"/>
    <property type="evidence" value="ECO:0007669"/>
    <property type="project" value="InterPro"/>
</dbReference>
<evidence type="ECO:0000256" key="4">
    <source>
        <dbReference type="PROSITE-ProRule" id="PRU00433"/>
    </source>
</evidence>
<dbReference type="RefSeq" id="WP_093251182.1">
    <property type="nucleotide sequence ID" value="NZ_FNQM01000003.1"/>
</dbReference>
<feature type="signal peptide" evidence="5">
    <location>
        <begin position="1"/>
        <end position="28"/>
    </location>
</feature>
<dbReference type="SUPFAM" id="SSF46626">
    <property type="entry name" value="Cytochrome c"/>
    <property type="match status" value="1"/>
</dbReference>
<dbReference type="Gene3D" id="1.10.760.10">
    <property type="entry name" value="Cytochrome c-like domain"/>
    <property type="match status" value="1"/>
</dbReference>
<dbReference type="Proteomes" id="UP000198703">
    <property type="component" value="Unassembled WGS sequence"/>
</dbReference>
<proteinExistence type="predicted"/>
<keyword evidence="2 4" id="KW-0479">Metal-binding</keyword>
<evidence type="ECO:0000256" key="3">
    <source>
        <dbReference type="ARBA" id="ARBA00023004"/>
    </source>
</evidence>
<keyword evidence="5" id="KW-0732">Signal</keyword>
<dbReference type="EMBL" id="FNQM01000003">
    <property type="protein sequence ID" value="SEA19763.1"/>
    <property type="molecule type" value="Genomic_DNA"/>
</dbReference>
<dbReference type="AlphaFoldDB" id="A0A1H3Z7H3"/>
<feature type="chain" id="PRO_5011604423" evidence="5">
    <location>
        <begin position="29"/>
        <end position="152"/>
    </location>
</feature>
<evidence type="ECO:0000313" key="7">
    <source>
        <dbReference type="EMBL" id="SEA19763.1"/>
    </source>
</evidence>
<keyword evidence="1 4" id="KW-0349">Heme</keyword>
<reference evidence="7 8" key="1">
    <citation type="submission" date="2016-10" db="EMBL/GenBank/DDBJ databases">
        <authorList>
            <person name="de Groot N.N."/>
        </authorList>
    </citation>
    <scope>NUCLEOTIDE SEQUENCE [LARGE SCALE GENOMIC DNA]</scope>
    <source>
        <strain evidence="7 8">DSM 15345</strain>
    </source>
</reference>
<dbReference type="Pfam" id="PF00034">
    <property type="entry name" value="Cytochrom_C"/>
    <property type="match status" value="1"/>
</dbReference>
<feature type="domain" description="Cytochrome c" evidence="6">
    <location>
        <begin position="53"/>
        <end position="143"/>
    </location>
</feature>
<dbReference type="GO" id="GO:0046872">
    <property type="term" value="F:metal ion binding"/>
    <property type="evidence" value="ECO:0007669"/>
    <property type="project" value="UniProtKB-KW"/>
</dbReference>
<organism evidence="7 8">
    <name type="scientific">Rubrimonas cliftonensis</name>
    <dbReference type="NCBI Taxonomy" id="89524"/>
    <lineage>
        <taxon>Bacteria</taxon>
        <taxon>Pseudomonadati</taxon>
        <taxon>Pseudomonadota</taxon>
        <taxon>Alphaproteobacteria</taxon>
        <taxon>Rhodobacterales</taxon>
        <taxon>Paracoccaceae</taxon>
        <taxon>Rubrimonas</taxon>
    </lineage>
</organism>
<name>A0A1H3Z7H3_9RHOB</name>